<dbReference type="EMBL" id="MSCN01000001">
    <property type="protein sequence ID" value="PQJ80367.1"/>
    <property type="molecule type" value="Genomic_DNA"/>
</dbReference>
<feature type="signal peptide" evidence="1">
    <location>
        <begin position="1"/>
        <end position="21"/>
    </location>
</feature>
<evidence type="ECO:0000313" key="3">
    <source>
        <dbReference type="Proteomes" id="UP000238882"/>
    </source>
</evidence>
<gene>
    <name evidence="2" type="ORF">BTO18_14810</name>
</gene>
<dbReference type="Proteomes" id="UP000238882">
    <property type="component" value="Unassembled WGS sequence"/>
</dbReference>
<protein>
    <recommendedName>
        <fullName evidence="4">Lipoprotein</fullName>
    </recommendedName>
</protein>
<dbReference type="PROSITE" id="PS51257">
    <property type="entry name" value="PROKAR_LIPOPROTEIN"/>
    <property type="match status" value="1"/>
</dbReference>
<name>A0A2S7WRZ2_9FLAO</name>
<feature type="chain" id="PRO_5015505200" description="Lipoprotein" evidence="1">
    <location>
        <begin position="22"/>
        <end position="165"/>
    </location>
</feature>
<proteinExistence type="predicted"/>
<organism evidence="2 3">
    <name type="scientific">Polaribacter porphyrae</name>
    <dbReference type="NCBI Taxonomy" id="1137780"/>
    <lineage>
        <taxon>Bacteria</taxon>
        <taxon>Pseudomonadati</taxon>
        <taxon>Bacteroidota</taxon>
        <taxon>Flavobacteriia</taxon>
        <taxon>Flavobacteriales</taxon>
        <taxon>Flavobacteriaceae</taxon>
    </lineage>
</organism>
<accession>A0A2S7WRZ2</accession>
<evidence type="ECO:0008006" key="4">
    <source>
        <dbReference type="Google" id="ProtNLM"/>
    </source>
</evidence>
<sequence length="165" mass="19276">MKNLKFVIVFCLSLVVTSCSGQSKNDVLNGLYCNKSGQLIYFNNGDMHFYKSTFLPVFQKQEKETYTYKDKKVIYKYDDITLNHENDKVVLLNHRGRDYKRMNTIGDIINMKNLGLDKIHKRINKTNSLSMETLKEIIKKTNYLKHTNIIVNKVSIDDLINLLCI</sequence>
<reference evidence="2 3" key="1">
    <citation type="submission" date="2016-12" db="EMBL/GenBank/DDBJ databases">
        <title>Trade-off between light-utilization and light-protection in marine flavobacteria.</title>
        <authorList>
            <person name="Kumagai Y."/>
            <person name="Yoshizawa S."/>
            <person name="Kogure K."/>
            <person name="Iwasaki W."/>
        </authorList>
    </citation>
    <scope>NUCLEOTIDE SEQUENCE [LARGE SCALE GENOMIC DNA]</scope>
    <source>
        <strain evidence="2 3">NBRC 108759</strain>
    </source>
</reference>
<keyword evidence="3" id="KW-1185">Reference proteome</keyword>
<dbReference type="AlphaFoldDB" id="A0A2S7WRZ2"/>
<comment type="caution">
    <text evidence="2">The sequence shown here is derived from an EMBL/GenBank/DDBJ whole genome shotgun (WGS) entry which is preliminary data.</text>
</comment>
<evidence type="ECO:0000256" key="1">
    <source>
        <dbReference type="SAM" id="SignalP"/>
    </source>
</evidence>
<keyword evidence="1" id="KW-0732">Signal</keyword>
<evidence type="ECO:0000313" key="2">
    <source>
        <dbReference type="EMBL" id="PQJ80367.1"/>
    </source>
</evidence>